<organism evidence="1 2">
    <name type="scientific">Pleurodeles waltl</name>
    <name type="common">Iberian ribbed newt</name>
    <dbReference type="NCBI Taxonomy" id="8319"/>
    <lineage>
        <taxon>Eukaryota</taxon>
        <taxon>Metazoa</taxon>
        <taxon>Chordata</taxon>
        <taxon>Craniata</taxon>
        <taxon>Vertebrata</taxon>
        <taxon>Euteleostomi</taxon>
        <taxon>Amphibia</taxon>
        <taxon>Batrachia</taxon>
        <taxon>Caudata</taxon>
        <taxon>Salamandroidea</taxon>
        <taxon>Salamandridae</taxon>
        <taxon>Pleurodelinae</taxon>
        <taxon>Pleurodeles</taxon>
    </lineage>
</organism>
<dbReference type="Proteomes" id="UP001066276">
    <property type="component" value="Chromosome 7"/>
</dbReference>
<reference evidence="1" key="1">
    <citation type="journal article" date="2022" name="bioRxiv">
        <title>Sequencing and chromosome-scale assembly of the giantPleurodeles waltlgenome.</title>
        <authorList>
            <person name="Brown T."/>
            <person name="Elewa A."/>
            <person name="Iarovenko S."/>
            <person name="Subramanian E."/>
            <person name="Araus A.J."/>
            <person name="Petzold A."/>
            <person name="Susuki M."/>
            <person name="Suzuki K.-i.T."/>
            <person name="Hayashi T."/>
            <person name="Toyoda A."/>
            <person name="Oliveira C."/>
            <person name="Osipova E."/>
            <person name="Leigh N.D."/>
            <person name="Simon A."/>
            <person name="Yun M.H."/>
        </authorList>
    </citation>
    <scope>NUCLEOTIDE SEQUENCE</scope>
    <source>
        <strain evidence="1">20211129_DDA</strain>
        <tissue evidence="1">Liver</tissue>
    </source>
</reference>
<evidence type="ECO:0000313" key="1">
    <source>
        <dbReference type="EMBL" id="KAJ1126831.1"/>
    </source>
</evidence>
<sequence>MSSFPLVRVPDNAIGGTWRHIRVSRGSASTSRGIVRADPVRPVTVPFYSFLQEVFAVLKTLKKNAIQFSLLVVS</sequence>
<protein>
    <submittedName>
        <fullName evidence="1">Uncharacterized protein</fullName>
    </submittedName>
</protein>
<keyword evidence="2" id="KW-1185">Reference proteome</keyword>
<proteinExistence type="predicted"/>
<dbReference type="AlphaFoldDB" id="A0AAV7PES7"/>
<gene>
    <name evidence="1" type="ORF">NDU88_005237</name>
</gene>
<dbReference type="EMBL" id="JANPWB010000011">
    <property type="protein sequence ID" value="KAJ1126831.1"/>
    <property type="molecule type" value="Genomic_DNA"/>
</dbReference>
<comment type="caution">
    <text evidence="1">The sequence shown here is derived from an EMBL/GenBank/DDBJ whole genome shotgun (WGS) entry which is preliminary data.</text>
</comment>
<name>A0AAV7PES7_PLEWA</name>
<evidence type="ECO:0000313" key="2">
    <source>
        <dbReference type="Proteomes" id="UP001066276"/>
    </source>
</evidence>
<accession>A0AAV7PES7</accession>